<organism evidence="4 5">
    <name type="scientific">Paenibacillus beijingensis</name>
    <dbReference type="NCBI Taxonomy" id="1126833"/>
    <lineage>
        <taxon>Bacteria</taxon>
        <taxon>Bacillati</taxon>
        <taxon>Bacillota</taxon>
        <taxon>Bacilli</taxon>
        <taxon>Bacillales</taxon>
        <taxon>Paenibacillaceae</taxon>
        <taxon>Paenibacillus</taxon>
    </lineage>
</organism>
<dbReference type="OrthoDB" id="9770238at2"/>
<reference evidence="4 5" key="1">
    <citation type="journal article" date="2015" name="J. Biotechnol.">
        <title>Complete genome sequence of Paenibacillus beijingensis 7188(T) (=DSM 24997(T)), a novel rhizobacterium from jujube garden soil.</title>
        <authorList>
            <person name="Kwak Y."/>
            <person name="Shin J.H."/>
        </authorList>
    </citation>
    <scope>NUCLEOTIDE SEQUENCE [LARGE SCALE GENOMIC DNA]</scope>
    <source>
        <strain evidence="4 5">DSM 24997</strain>
    </source>
</reference>
<evidence type="ECO:0000256" key="1">
    <source>
        <dbReference type="ARBA" id="ARBA00093462"/>
    </source>
</evidence>
<dbReference type="RefSeq" id="WP_045673678.1">
    <property type="nucleotide sequence ID" value="NZ_CP011058.1"/>
</dbReference>
<feature type="domain" description="DnaD N-terminal" evidence="3">
    <location>
        <begin position="23"/>
        <end position="107"/>
    </location>
</feature>
<comment type="similarity">
    <text evidence="1">Belongs to the DnaB/DnaD family.</text>
</comment>
<dbReference type="InterPro" id="IPR053843">
    <property type="entry name" value="DnaD_N"/>
</dbReference>
<dbReference type="Pfam" id="PF21984">
    <property type="entry name" value="DnaD_N"/>
    <property type="match status" value="1"/>
</dbReference>
<proteinExistence type="inferred from homology"/>
<keyword evidence="5" id="KW-1185">Reference proteome</keyword>
<dbReference type="PANTHER" id="PTHR37293:SF6">
    <property type="entry name" value="DNA REPLICATION PROTEIN DNAD"/>
    <property type="match status" value="1"/>
</dbReference>
<name>A0A0D5NSL7_9BACL</name>
<dbReference type="InterPro" id="IPR036388">
    <property type="entry name" value="WH-like_DNA-bd_sf"/>
</dbReference>
<dbReference type="PATRIC" id="fig|1126833.4.peg.5389"/>
<dbReference type="Gene3D" id="1.10.10.10">
    <property type="entry name" value="Winged helix-like DNA-binding domain superfamily/Winged helix DNA-binding domain"/>
    <property type="match status" value="1"/>
</dbReference>
<dbReference type="SUPFAM" id="SSF46785">
    <property type="entry name" value="Winged helix' DNA-binding domain"/>
    <property type="match status" value="1"/>
</dbReference>
<dbReference type="STRING" id="1126833.VN24_24495"/>
<reference evidence="5" key="2">
    <citation type="submission" date="2015-03" db="EMBL/GenBank/DDBJ databases">
        <title>Genome sequence of Paenibacillus beijingensis strain DSM 24997T.</title>
        <authorList>
            <person name="Kwak Y."/>
            <person name="Shin J.-H."/>
        </authorList>
    </citation>
    <scope>NUCLEOTIDE SEQUENCE [LARGE SCALE GENOMIC DNA]</scope>
    <source>
        <strain evidence="5">DSM 24997</strain>
    </source>
</reference>
<gene>
    <name evidence="4" type="ORF">VN24_24495</name>
</gene>
<dbReference type="EMBL" id="CP011058">
    <property type="protein sequence ID" value="AJY78007.1"/>
    <property type="molecule type" value="Genomic_DNA"/>
</dbReference>
<dbReference type="InterPro" id="IPR034829">
    <property type="entry name" value="DnaD-like_sf"/>
</dbReference>
<sequence length="242" mass="27311">MSDILKAYARGMTAMLGERGVYIPHLLLRSYRELGLTDTDAMLLLQLMAFREAESKEFPTPEEIAHRLGTSPKTVVQLLGKLMKDGLLEIDEALDPVSGILYERYNWSGWLQRAALWAAEEELAEGETAQRELGSGGGKRTASAAFQPLHGEQMQTGGDMFTLFEQEFGRPLSPMECETISGWLDQDRYPDELIRFALKEAVFAGKLHFRYIDRILLEWSRNRVNSVEEARAHAAKFRGGRG</sequence>
<dbReference type="SUPFAM" id="SSF158499">
    <property type="entry name" value="DnaD domain-like"/>
    <property type="match status" value="1"/>
</dbReference>
<dbReference type="InterPro" id="IPR053162">
    <property type="entry name" value="DnaD"/>
</dbReference>
<dbReference type="InterPro" id="IPR036390">
    <property type="entry name" value="WH_DNA-bd_sf"/>
</dbReference>
<dbReference type="InterPro" id="IPR006343">
    <property type="entry name" value="DnaB/C_C"/>
</dbReference>
<protein>
    <submittedName>
        <fullName evidence="4">DNA replication protein DnaD</fullName>
    </submittedName>
</protein>
<dbReference type="NCBIfam" id="TIGR01446">
    <property type="entry name" value="DnaD_dom"/>
    <property type="match status" value="1"/>
</dbReference>
<evidence type="ECO:0000313" key="5">
    <source>
        <dbReference type="Proteomes" id="UP000032633"/>
    </source>
</evidence>
<dbReference type="AlphaFoldDB" id="A0A0D5NSL7"/>
<feature type="domain" description="DnaB/C C-terminal" evidence="2">
    <location>
        <begin position="161"/>
        <end position="233"/>
    </location>
</feature>
<evidence type="ECO:0000259" key="3">
    <source>
        <dbReference type="Pfam" id="PF21984"/>
    </source>
</evidence>
<dbReference type="KEGG" id="pbj:VN24_24495"/>
<accession>A0A0D5NSL7</accession>
<evidence type="ECO:0000313" key="4">
    <source>
        <dbReference type="EMBL" id="AJY78007.1"/>
    </source>
</evidence>
<dbReference type="PANTHER" id="PTHR37293">
    <property type="entry name" value="PHAGE REPLICATION PROTEIN-RELATED"/>
    <property type="match status" value="1"/>
</dbReference>
<evidence type="ECO:0000259" key="2">
    <source>
        <dbReference type="Pfam" id="PF07261"/>
    </source>
</evidence>
<dbReference type="Gene3D" id="1.10.10.630">
    <property type="entry name" value="DnaD domain-like"/>
    <property type="match status" value="1"/>
</dbReference>
<dbReference type="Proteomes" id="UP000032633">
    <property type="component" value="Chromosome"/>
</dbReference>
<dbReference type="Pfam" id="PF07261">
    <property type="entry name" value="DnaB_2"/>
    <property type="match status" value="1"/>
</dbReference>
<dbReference type="HOGENOM" id="CLU_091656_0_1_9"/>